<feature type="region of interest" description="Disordered" evidence="2">
    <location>
        <begin position="101"/>
        <end position="120"/>
    </location>
</feature>
<evidence type="ECO:0000313" key="4">
    <source>
        <dbReference type="Proteomes" id="UP000785679"/>
    </source>
</evidence>
<dbReference type="AlphaFoldDB" id="A0A8J8NI98"/>
<dbReference type="OrthoDB" id="308231at2759"/>
<comment type="caution">
    <text evidence="3">The sequence shown here is derived from an EMBL/GenBank/DDBJ whole genome shotgun (WGS) entry which is preliminary data.</text>
</comment>
<accession>A0A8J8NI98</accession>
<proteinExistence type="predicted"/>
<reference evidence="3" key="1">
    <citation type="submission" date="2019-06" db="EMBL/GenBank/DDBJ databases">
        <authorList>
            <person name="Zheng W."/>
        </authorList>
    </citation>
    <scope>NUCLEOTIDE SEQUENCE</scope>
    <source>
        <strain evidence="3">QDHG01</strain>
    </source>
</reference>
<keyword evidence="1" id="KW-0175">Coiled coil</keyword>
<dbReference type="PANTHER" id="PTHR28661:SF1">
    <property type="entry name" value="MICROTUBULE NUCLEATION FACTOR SSNA1"/>
    <property type="match status" value="1"/>
</dbReference>
<organism evidence="3 4">
    <name type="scientific">Halteria grandinella</name>
    <dbReference type="NCBI Taxonomy" id="5974"/>
    <lineage>
        <taxon>Eukaryota</taxon>
        <taxon>Sar</taxon>
        <taxon>Alveolata</taxon>
        <taxon>Ciliophora</taxon>
        <taxon>Intramacronucleata</taxon>
        <taxon>Spirotrichea</taxon>
        <taxon>Stichotrichia</taxon>
        <taxon>Sporadotrichida</taxon>
        <taxon>Halteriidae</taxon>
        <taxon>Halteria</taxon>
    </lineage>
</organism>
<evidence type="ECO:0000256" key="2">
    <source>
        <dbReference type="SAM" id="MobiDB-lite"/>
    </source>
</evidence>
<dbReference type="PANTHER" id="PTHR28661">
    <property type="entry name" value="SJOEGREN SYNDROME NUCLEAR AUTOANTIGEN 1"/>
    <property type="match status" value="1"/>
</dbReference>
<evidence type="ECO:0000256" key="1">
    <source>
        <dbReference type="SAM" id="Coils"/>
    </source>
</evidence>
<dbReference type="EMBL" id="RRYP01016216">
    <property type="protein sequence ID" value="TNV75174.1"/>
    <property type="molecule type" value="Genomic_DNA"/>
</dbReference>
<dbReference type="GO" id="GO:0036064">
    <property type="term" value="C:ciliary basal body"/>
    <property type="evidence" value="ECO:0007669"/>
    <property type="project" value="TreeGrafter"/>
</dbReference>
<keyword evidence="4" id="KW-1185">Reference proteome</keyword>
<evidence type="ECO:0008006" key="5">
    <source>
        <dbReference type="Google" id="ProtNLM"/>
    </source>
</evidence>
<feature type="coiled-coil region" evidence="1">
    <location>
        <begin position="8"/>
        <end position="53"/>
    </location>
</feature>
<dbReference type="Proteomes" id="UP000785679">
    <property type="component" value="Unassembled WGS sequence"/>
</dbReference>
<name>A0A8J8NI98_HALGN</name>
<evidence type="ECO:0000313" key="3">
    <source>
        <dbReference type="EMBL" id="TNV75174.1"/>
    </source>
</evidence>
<protein>
    <recommendedName>
        <fullName evidence="5">Deflagellation inducible protein</fullName>
    </recommendedName>
</protein>
<gene>
    <name evidence="3" type="ORF">FGO68_gene11561</name>
</gene>
<dbReference type="InterPro" id="IPR033362">
    <property type="entry name" value="SSNA1_fam"/>
</dbReference>
<sequence length="120" mass="13725">MASQGASLQNYNTELIKMLETIKESREEVQQEIESEEREKTAIEEQMRLMSIRLQEINDSLHKKYNTRNEFDKTIGETENAFMKILESSQTLLHVLKKEGQSLSKKKAATLGQPPGTAPK</sequence>